<keyword evidence="7 8" id="KW-0472">Membrane</keyword>
<organism evidence="10 11">
    <name type="scientific">Limosilactobacillus fermentum</name>
    <name type="common">Lactobacillus fermentum</name>
    <dbReference type="NCBI Taxonomy" id="1613"/>
    <lineage>
        <taxon>Bacteria</taxon>
        <taxon>Bacillati</taxon>
        <taxon>Bacillota</taxon>
        <taxon>Bacilli</taxon>
        <taxon>Lactobacillales</taxon>
        <taxon>Lactobacillaceae</taxon>
        <taxon>Limosilactobacillus</taxon>
    </lineage>
</organism>
<feature type="transmembrane region" description="Helical" evidence="8">
    <location>
        <begin position="20"/>
        <end position="42"/>
    </location>
</feature>
<keyword evidence="4 8" id="KW-0812">Transmembrane</keyword>
<evidence type="ECO:0000256" key="5">
    <source>
        <dbReference type="ARBA" id="ARBA00022970"/>
    </source>
</evidence>
<evidence type="ECO:0000256" key="8">
    <source>
        <dbReference type="RuleBase" id="RU363032"/>
    </source>
</evidence>
<dbReference type="PROSITE" id="PS50928">
    <property type="entry name" value="ABC_TM1"/>
    <property type="match status" value="1"/>
</dbReference>
<dbReference type="NCBIfam" id="TIGR01726">
    <property type="entry name" value="HEQRo_perm_3TM"/>
    <property type="match status" value="1"/>
</dbReference>
<dbReference type="GO" id="GO:0022857">
    <property type="term" value="F:transmembrane transporter activity"/>
    <property type="evidence" value="ECO:0007669"/>
    <property type="project" value="InterPro"/>
</dbReference>
<keyword evidence="3" id="KW-1003">Cell membrane</keyword>
<dbReference type="Gene3D" id="1.10.3720.10">
    <property type="entry name" value="MetI-like"/>
    <property type="match status" value="1"/>
</dbReference>
<dbReference type="GO" id="GO:0006865">
    <property type="term" value="P:amino acid transport"/>
    <property type="evidence" value="ECO:0007669"/>
    <property type="project" value="UniProtKB-KW"/>
</dbReference>
<evidence type="ECO:0000256" key="2">
    <source>
        <dbReference type="ARBA" id="ARBA00022448"/>
    </source>
</evidence>
<evidence type="ECO:0000256" key="6">
    <source>
        <dbReference type="ARBA" id="ARBA00022989"/>
    </source>
</evidence>
<dbReference type="Proteomes" id="UP001218104">
    <property type="component" value="Chromosome"/>
</dbReference>
<keyword evidence="5" id="KW-0029">Amino-acid transport</keyword>
<protein>
    <submittedName>
        <fullName evidence="10">Amino acid ABC transporter permease</fullName>
    </submittedName>
</protein>
<feature type="transmembrane region" description="Helical" evidence="8">
    <location>
        <begin position="49"/>
        <end position="74"/>
    </location>
</feature>
<dbReference type="CDD" id="cd06261">
    <property type="entry name" value="TM_PBP2"/>
    <property type="match status" value="1"/>
</dbReference>
<comment type="subcellular location">
    <subcellularLocation>
        <location evidence="1 8">Cell membrane</location>
        <topology evidence="1 8">Multi-pass membrane protein</topology>
    </subcellularLocation>
</comment>
<dbReference type="InterPro" id="IPR035906">
    <property type="entry name" value="MetI-like_sf"/>
</dbReference>
<dbReference type="AlphaFoldDB" id="A0AAJ5ZWV5"/>
<evidence type="ECO:0000256" key="3">
    <source>
        <dbReference type="ARBA" id="ARBA00022475"/>
    </source>
</evidence>
<accession>A0AAJ5ZWV5</accession>
<evidence type="ECO:0000259" key="9">
    <source>
        <dbReference type="PROSITE" id="PS50928"/>
    </source>
</evidence>
<evidence type="ECO:0000256" key="4">
    <source>
        <dbReference type="ARBA" id="ARBA00022692"/>
    </source>
</evidence>
<dbReference type="SUPFAM" id="SSF161098">
    <property type="entry name" value="MetI-like"/>
    <property type="match status" value="1"/>
</dbReference>
<dbReference type="PANTHER" id="PTHR30614">
    <property type="entry name" value="MEMBRANE COMPONENT OF AMINO ACID ABC TRANSPORTER"/>
    <property type="match status" value="1"/>
</dbReference>
<name>A0AAJ5ZWV5_LIMFE</name>
<feature type="transmembrane region" description="Helical" evidence="8">
    <location>
        <begin position="173"/>
        <end position="192"/>
    </location>
</feature>
<dbReference type="InterPro" id="IPR010065">
    <property type="entry name" value="AA_ABC_transptr_permease_3TM"/>
</dbReference>
<dbReference type="Pfam" id="PF00528">
    <property type="entry name" value="BPD_transp_1"/>
    <property type="match status" value="1"/>
</dbReference>
<proteinExistence type="inferred from homology"/>
<feature type="transmembrane region" description="Helical" evidence="8">
    <location>
        <begin position="204"/>
        <end position="225"/>
    </location>
</feature>
<feature type="domain" description="ABC transmembrane type-1" evidence="9">
    <location>
        <begin position="18"/>
        <end position="218"/>
    </location>
</feature>
<dbReference type="InterPro" id="IPR043429">
    <property type="entry name" value="ArtM/GltK/GlnP/TcyL/YhdX-like"/>
</dbReference>
<evidence type="ECO:0000313" key="11">
    <source>
        <dbReference type="Proteomes" id="UP001218104"/>
    </source>
</evidence>
<comment type="similarity">
    <text evidence="8">Belongs to the binding-protein-dependent transport system permease family.</text>
</comment>
<reference evidence="10" key="1">
    <citation type="submission" date="2023-04" db="EMBL/GenBank/DDBJ databases">
        <title>Genomic of Limosilactobacillus fermentum MSJK0025.</title>
        <authorList>
            <person name="Yang S."/>
        </authorList>
    </citation>
    <scope>NUCLEOTIDE SEQUENCE</scope>
    <source>
        <strain evidence="10">MSJK0025</strain>
    </source>
</reference>
<gene>
    <name evidence="10" type="ORF">P8634_04680</name>
</gene>
<dbReference type="EMBL" id="CP121468">
    <property type="protein sequence ID" value="WFR89994.1"/>
    <property type="molecule type" value="Genomic_DNA"/>
</dbReference>
<evidence type="ECO:0000313" key="10">
    <source>
        <dbReference type="EMBL" id="WFR89994.1"/>
    </source>
</evidence>
<dbReference type="InterPro" id="IPR000515">
    <property type="entry name" value="MetI-like"/>
</dbReference>
<dbReference type="GO" id="GO:0043190">
    <property type="term" value="C:ATP-binding cassette (ABC) transporter complex"/>
    <property type="evidence" value="ECO:0007669"/>
    <property type="project" value="InterPro"/>
</dbReference>
<evidence type="ECO:0000256" key="7">
    <source>
        <dbReference type="ARBA" id="ARBA00023136"/>
    </source>
</evidence>
<sequence length="235" mass="25926">MFDTKFAVDSFSQIASVAPVTLLIAIVAAVVGLLLAILVAVVRERQVKVLAPIVAVIVSFVRGTPIIVQLYVVYYGLPQLLVVMKGWGWNTNPNGLPALVIAFTAFSLNAMANLSESIRSAYHAVDYGQYEAAVAVGMMPLRAMIQIVVPQLIANLIPNFTNIFLDLIKDTALVYNIGIVEIMGEANIISAIGFKYLETYVDALIIYIIICWFFAKLFQVIELIIRRRHHELATN</sequence>
<keyword evidence="6 8" id="KW-1133">Transmembrane helix</keyword>
<dbReference type="RefSeq" id="WP_104878075.1">
    <property type="nucleotide sequence ID" value="NZ_CP035055.1"/>
</dbReference>
<keyword evidence="2 8" id="KW-0813">Transport</keyword>
<dbReference type="PANTHER" id="PTHR30614:SF0">
    <property type="entry name" value="L-CYSTINE TRANSPORT SYSTEM PERMEASE PROTEIN TCYL"/>
    <property type="match status" value="1"/>
</dbReference>
<evidence type="ECO:0000256" key="1">
    <source>
        <dbReference type="ARBA" id="ARBA00004651"/>
    </source>
</evidence>